<evidence type="ECO:0008006" key="8">
    <source>
        <dbReference type="Google" id="ProtNLM"/>
    </source>
</evidence>
<reference evidence="7" key="1">
    <citation type="submission" date="2011-12" db="EMBL/GenBank/DDBJ databases">
        <title>The Draft Genome of Lepisosteus oculatus.</title>
        <authorList>
            <consortium name="The Broad Institute Genome Assembly &amp; Analysis Group"/>
            <consortium name="Computational R&amp;D Group"/>
            <consortium name="and Sequencing Platform"/>
            <person name="Di Palma F."/>
            <person name="Alfoldi J."/>
            <person name="Johnson J."/>
            <person name="Berlin A."/>
            <person name="Gnerre S."/>
            <person name="Jaffe D."/>
            <person name="MacCallum I."/>
            <person name="Young S."/>
            <person name="Walker B.J."/>
            <person name="Lander E.S."/>
            <person name="Lindblad-Toh K."/>
        </authorList>
    </citation>
    <scope>NUCLEOTIDE SEQUENCE [LARGE SCALE GENOMIC DNA]</scope>
</reference>
<dbReference type="SUPFAM" id="SSF56399">
    <property type="entry name" value="ADP-ribosylation"/>
    <property type="match status" value="1"/>
</dbReference>
<dbReference type="EMBL" id="AHAT01030527">
    <property type="status" value="NOT_ANNOTATED_CDS"/>
    <property type="molecule type" value="Genomic_DNA"/>
</dbReference>
<dbReference type="Bgee" id="ENSLOCG00000013687">
    <property type="expression patterns" value="Expressed in ovary and 1 other cell type or tissue"/>
</dbReference>
<feature type="region of interest" description="Disordered" evidence="3">
    <location>
        <begin position="134"/>
        <end position="165"/>
    </location>
</feature>
<dbReference type="PROSITE" id="PS51059">
    <property type="entry name" value="PARP_CATALYTIC"/>
    <property type="match status" value="1"/>
</dbReference>
<dbReference type="eggNOG" id="ENOG502QQXA">
    <property type="taxonomic scope" value="Eukaryota"/>
</dbReference>
<dbReference type="AlphaFoldDB" id="W5N8B4"/>
<reference evidence="6" key="2">
    <citation type="submission" date="2025-08" db="UniProtKB">
        <authorList>
            <consortium name="Ensembl"/>
        </authorList>
    </citation>
    <scope>IDENTIFICATION</scope>
</reference>
<evidence type="ECO:0000256" key="3">
    <source>
        <dbReference type="SAM" id="MobiDB-lite"/>
    </source>
</evidence>
<dbReference type="InParanoid" id="W5N8B4"/>
<accession>W5N8B4</accession>
<keyword evidence="7" id="KW-1185">Reference proteome</keyword>
<keyword evidence="2" id="KW-0479">Metal-binding</keyword>
<feature type="domain" description="C3H1-type" evidence="4">
    <location>
        <begin position="6"/>
        <end position="33"/>
    </location>
</feature>
<comment type="similarity">
    <text evidence="1">Belongs to the ARTD/PARP family.</text>
</comment>
<dbReference type="STRING" id="7918.ENSLOCP00000016873"/>
<keyword evidence="2" id="KW-0863">Zinc-finger</keyword>
<evidence type="ECO:0000313" key="7">
    <source>
        <dbReference type="Proteomes" id="UP000018468"/>
    </source>
</evidence>
<dbReference type="InterPro" id="IPR012317">
    <property type="entry name" value="Poly(ADP-ribose)pol_cat_dom"/>
</dbReference>
<dbReference type="GO" id="GO:0003950">
    <property type="term" value="F:NAD+ poly-ADP-ribosyltransferase activity"/>
    <property type="evidence" value="ECO:0000318"/>
    <property type="project" value="GO_Central"/>
</dbReference>
<dbReference type="InterPro" id="IPR051712">
    <property type="entry name" value="ARTD-AVP"/>
</dbReference>
<dbReference type="GO" id="GO:0005634">
    <property type="term" value="C:nucleus"/>
    <property type="evidence" value="ECO:0000318"/>
    <property type="project" value="GO_Central"/>
</dbReference>
<evidence type="ECO:0000259" key="4">
    <source>
        <dbReference type="PROSITE" id="PS50103"/>
    </source>
</evidence>
<dbReference type="Gene3D" id="3.90.228.10">
    <property type="match status" value="1"/>
</dbReference>
<dbReference type="Pfam" id="PF00644">
    <property type="entry name" value="PARP"/>
    <property type="match status" value="1"/>
</dbReference>
<dbReference type="CDD" id="cd01439">
    <property type="entry name" value="TCCD_inducible_PARP_like"/>
    <property type="match status" value="1"/>
</dbReference>
<dbReference type="PROSITE" id="PS50103">
    <property type="entry name" value="ZF_C3H1"/>
    <property type="match status" value="1"/>
</dbReference>
<dbReference type="HOGENOM" id="CLU_014825_0_1_1"/>
<evidence type="ECO:0000256" key="2">
    <source>
        <dbReference type="PROSITE-ProRule" id="PRU00723"/>
    </source>
</evidence>
<feature type="compositionally biased region" description="Polar residues" evidence="3">
    <location>
        <begin position="152"/>
        <end position="164"/>
    </location>
</feature>
<dbReference type="PANTHER" id="PTHR45740:SF7">
    <property type="entry name" value="PROTEIN MONO-ADP-RIBOSYLTRANSFERASE TIPARP"/>
    <property type="match status" value="1"/>
</dbReference>
<proteinExistence type="inferred from homology"/>
<evidence type="ECO:0000313" key="6">
    <source>
        <dbReference type="Ensembl" id="ENSLOCP00000016873.1"/>
    </source>
</evidence>
<evidence type="ECO:0000259" key="5">
    <source>
        <dbReference type="PROSITE" id="PS51059"/>
    </source>
</evidence>
<dbReference type="GO" id="GO:0008270">
    <property type="term" value="F:zinc ion binding"/>
    <property type="evidence" value="ECO:0007669"/>
    <property type="project" value="UniProtKB-KW"/>
</dbReference>
<feature type="domain" description="PARP catalytic" evidence="5">
    <location>
        <begin position="208"/>
        <end position="417"/>
    </location>
</feature>
<protein>
    <recommendedName>
        <fullName evidence="8">Poly [ADP-ribose] polymerase</fullName>
    </recommendedName>
</protein>
<dbReference type="Ensembl" id="ENSLOCT00000016903.1">
    <property type="protein sequence ID" value="ENSLOCP00000016873.1"/>
    <property type="gene ID" value="ENSLOCG00000013687.1"/>
</dbReference>
<dbReference type="PANTHER" id="PTHR45740">
    <property type="entry name" value="POLY [ADP-RIBOSE] POLYMERASE"/>
    <property type="match status" value="1"/>
</dbReference>
<feature type="zinc finger region" description="C3H1-type" evidence="2">
    <location>
        <begin position="6"/>
        <end position="33"/>
    </location>
</feature>
<reference evidence="6" key="3">
    <citation type="submission" date="2025-09" db="UniProtKB">
        <authorList>
            <consortium name="Ensembl"/>
        </authorList>
    </citation>
    <scope>IDENTIFICATION</scope>
</reference>
<evidence type="ECO:0000256" key="1">
    <source>
        <dbReference type="ARBA" id="ARBA00024347"/>
    </source>
</evidence>
<organism evidence="6 7">
    <name type="scientific">Lepisosteus oculatus</name>
    <name type="common">Spotted gar</name>
    <dbReference type="NCBI Taxonomy" id="7918"/>
    <lineage>
        <taxon>Eukaryota</taxon>
        <taxon>Metazoa</taxon>
        <taxon>Chordata</taxon>
        <taxon>Craniata</taxon>
        <taxon>Vertebrata</taxon>
        <taxon>Euteleostomi</taxon>
        <taxon>Actinopterygii</taxon>
        <taxon>Neopterygii</taxon>
        <taxon>Holostei</taxon>
        <taxon>Semionotiformes</taxon>
        <taxon>Lepisosteidae</taxon>
        <taxon>Lepisosteus</taxon>
    </lineage>
</organism>
<dbReference type="InterPro" id="IPR000571">
    <property type="entry name" value="Znf_CCCH"/>
</dbReference>
<name>W5N8B4_LEPOC</name>
<keyword evidence="2" id="KW-0862">Zinc</keyword>
<dbReference type="OMA" id="WDKYKRK"/>
<dbReference type="Proteomes" id="UP000018468">
    <property type="component" value="Linkage group LG2"/>
</dbReference>
<dbReference type="GeneTree" id="ENSGT00940000155368"/>
<sequence>YHTHPEPDTPICVAFLHGTCQFTAGCPRHHTLLPYHWQLRWAESGRWESLPPLLQELLERLYCNPEHHHVMLLHQSVLMTVDMESMTVQPPLPFTALRRLSTRGVLGGPLHIPYTFYWWDDPCWREYQVGAGRTAGGAPSQGAKEAKPEAAASQQPAVQESQGMRQKARKLRPVFRALVTMLPHLRSFPETCFWGSPTGLPPMQDSQYPTTWASMDPSMDFIQVNLSLDDRTYLIIHQLFHHTLPELKYQLLSVSRVQNRFLWDKYKRKKEYMCRNPVEEEQRGHERHLFHGTAGEAVRGICKHGFDPRLSGKHAAVFGLGTYFTRSASLANRYALPDPQGAHYLFLSKVLVGRWAQGKASLRRPPALQPDNPASDLYDSCVDRVADPSIYILFDSDQCYPYFLLTYRKVEPVIVLA</sequence>